<feature type="compositionally biased region" description="Basic and acidic residues" evidence="1">
    <location>
        <begin position="181"/>
        <end position="193"/>
    </location>
</feature>
<evidence type="ECO:0000313" key="3">
    <source>
        <dbReference type="Proteomes" id="UP001221142"/>
    </source>
</evidence>
<organism evidence="2 3">
    <name type="scientific">Roridomyces roridus</name>
    <dbReference type="NCBI Taxonomy" id="1738132"/>
    <lineage>
        <taxon>Eukaryota</taxon>
        <taxon>Fungi</taxon>
        <taxon>Dikarya</taxon>
        <taxon>Basidiomycota</taxon>
        <taxon>Agaricomycotina</taxon>
        <taxon>Agaricomycetes</taxon>
        <taxon>Agaricomycetidae</taxon>
        <taxon>Agaricales</taxon>
        <taxon>Marasmiineae</taxon>
        <taxon>Mycenaceae</taxon>
        <taxon>Roridomyces</taxon>
    </lineage>
</organism>
<dbReference type="Proteomes" id="UP001221142">
    <property type="component" value="Unassembled WGS sequence"/>
</dbReference>
<comment type="caution">
    <text evidence="2">The sequence shown here is derived from an EMBL/GenBank/DDBJ whole genome shotgun (WGS) entry which is preliminary data.</text>
</comment>
<proteinExistence type="predicted"/>
<name>A0AAD7AXW5_9AGAR</name>
<sequence length="193" mass="21384">MQLAFIAVEKRVAQALGFRSKSKYLHQLVEIFNRALTATAQLSSTPSTNSNELAPGLFSSILDNLKRFDVTHEGKRGTMANGITFCNLLAFLESEDVLETGTQKAWMLSFQGRLNEKRLCMGANFAWHPPPSECNKFWVWASEPVRRSKTGRIDSNGLGARRRYGGQLEITSRESAAGGPELKKGPGLEHTRA</sequence>
<accession>A0AAD7AXW5</accession>
<protein>
    <submittedName>
        <fullName evidence="2">Uncharacterized protein</fullName>
    </submittedName>
</protein>
<gene>
    <name evidence="2" type="ORF">FB45DRAFT_1013973</name>
</gene>
<evidence type="ECO:0000256" key="1">
    <source>
        <dbReference type="SAM" id="MobiDB-lite"/>
    </source>
</evidence>
<dbReference type="EMBL" id="JARKIF010000128">
    <property type="protein sequence ID" value="KAJ7603717.1"/>
    <property type="molecule type" value="Genomic_DNA"/>
</dbReference>
<dbReference type="AlphaFoldDB" id="A0AAD7AXW5"/>
<keyword evidence="3" id="KW-1185">Reference proteome</keyword>
<feature type="region of interest" description="Disordered" evidence="1">
    <location>
        <begin position="150"/>
        <end position="193"/>
    </location>
</feature>
<evidence type="ECO:0000313" key="2">
    <source>
        <dbReference type="EMBL" id="KAJ7603717.1"/>
    </source>
</evidence>
<reference evidence="2" key="1">
    <citation type="submission" date="2023-03" db="EMBL/GenBank/DDBJ databases">
        <title>Massive genome expansion in bonnet fungi (Mycena s.s.) driven by repeated elements and novel gene families across ecological guilds.</title>
        <authorList>
            <consortium name="Lawrence Berkeley National Laboratory"/>
            <person name="Harder C.B."/>
            <person name="Miyauchi S."/>
            <person name="Viragh M."/>
            <person name="Kuo A."/>
            <person name="Thoen E."/>
            <person name="Andreopoulos B."/>
            <person name="Lu D."/>
            <person name="Skrede I."/>
            <person name="Drula E."/>
            <person name="Henrissat B."/>
            <person name="Morin E."/>
            <person name="Kohler A."/>
            <person name="Barry K."/>
            <person name="LaButti K."/>
            <person name="Morin E."/>
            <person name="Salamov A."/>
            <person name="Lipzen A."/>
            <person name="Mereny Z."/>
            <person name="Hegedus B."/>
            <person name="Baldrian P."/>
            <person name="Stursova M."/>
            <person name="Weitz H."/>
            <person name="Taylor A."/>
            <person name="Grigoriev I.V."/>
            <person name="Nagy L.G."/>
            <person name="Martin F."/>
            <person name="Kauserud H."/>
        </authorList>
    </citation>
    <scope>NUCLEOTIDE SEQUENCE</scope>
    <source>
        <strain evidence="2">9284</strain>
    </source>
</reference>